<evidence type="ECO:0000256" key="4">
    <source>
        <dbReference type="ARBA" id="ARBA00023125"/>
    </source>
</evidence>
<dbReference type="InterPro" id="IPR050613">
    <property type="entry name" value="Sec_Metabolite_Reg"/>
</dbReference>
<dbReference type="SUPFAM" id="SSF57701">
    <property type="entry name" value="Zn2/Cys6 DNA-binding domain"/>
    <property type="match status" value="1"/>
</dbReference>
<keyword evidence="9" id="KW-1185">Reference proteome</keyword>
<dbReference type="PROSITE" id="PS50048">
    <property type="entry name" value="ZN2_CY6_FUNGAL_2"/>
    <property type="match status" value="1"/>
</dbReference>
<evidence type="ECO:0000256" key="2">
    <source>
        <dbReference type="ARBA" id="ARBA00022723"/>
    </source>
</evidence>
<feature type="domain" description="Zn(2)-C6 fungal-type" evidence="7">
    <location>
        <begin position="12"/>
        <end position="41"/>
    </location>
</feature>
<dbReference type="GO" id="GO:0003677">
    <property type="term" value="F:DNA binding"/>
    <property type="evidence" value="ECO:0007669"/>
    <property type="project" value="UniProtKB-KW"/>
</dbReference>
<reference evidence="9" key="1">
    <citation type="submission" date="2020-06" db="EMBL/GenBank/DDBJ databases">
        <title>A chromosome-scale genome assembly of Talaromyces rugulosus W13939.</title>
        <authorList>
            <person name="Wang B."/>
            <person name="Guo L."/>
            <person name="Ye K."/>
            <person name="Wang L."/>
        </authorList>
    </citation>
    <scope>NUCLEOTIDE SEQUENCE [LARGE SCALE GENOMIC DNA]</scope>
    <source>
        <strain evidence="9">W13939</strain>
    </source>
</reference>
<dbReference type="InterPro" id="IPR036864">
    <property type="entry name" value="Zn2-C6_fun-type_DNA-bd_sf"/>
</dbReference>
<dbReference type="GeneID" id="55994100"/>
<dbReference type="PROSITE" id="PS00463">
    <property type="entry name" value="ZN2_CY6_FUNGAL_1"/>
    <property type="match status" value="1"/>
</dbReference>
<dbReference type="CDD" id="cd00067">
    <property type="entry name" value="GAL4"/>
    <property type="match status" value="1"/>
</dbReference>
<gene>
    <name evidence="8" type="ORF">TRUGW13939_06605</name>
</gene>
<organism evidence="8 9">
    <name type="scientific">Talaromyces rugulosus</name>
    <name type="common">Penicillium rugulosum</name>
    <dbReference type="NCBI Taxonomy" id="121627"/>
    <lineage>
        <taxon>Eukaryota</taxon>
        <taxon>Fungi</taxon>
        <taxon>Dikarya</taxon>
        <taxon>Ascomycota</taxon>
        <taxon>Pezizomycotina</taxon>
        <taxon>Eurotiomycetes</taxon>
        <taxon>Eurotiomycetidae</taxon>
        <taxon>Eurotiales</taxon>
        <taxon>Trichocomaceae</taxon>
        <taxon>Talaromyces</taxon>
        <taxon>Talaromyces sect. Islandici</taxon>
    </lineage>
</organism>
<comment type="subcellular location">
    <subcellularLocation>
        <location evidence="1">Nucleus</location>
    </subcellularLocation>
</comment>
<dbReference type="PANTHER" id="PTHR31001">
    <property type="entry name" value="UNCHARACTERIZED TRANSCRIPTIONAL REGULATORY PROTEIN"/>
    <property type="match status" value="1"/>
</dbReference>
<dbReference type="InterPro" id="IPR001138">
    <property type="entry name" value="Zn2Cys6_DnaBD"/>
</dbReference>
<keyword evidence="2" id="KW-0479">Metal-binding</keyword>
<dbReference type="Pfam" id="PF00172">
    <property type="entry name" value="Zn_clus"/>
    <property type="match status" value="1"/>
</dbReference>
<dbReference type="CDD" id="cd12148">
    <property type="entry name" value="fungal_TF_MHR"/>
    <property type="match status" value="1"/>
</dbReference>
<keyword evidence="6" id="KW-0539">Nucleus</keyword>
<proteinExistence type="predicted"/>
<evidence type="ECO:0000256" key="6">
    <source>
        <dbReference type="ARBA" id="ARBA00023242"/>
    </source>
</evidence>
<dbReference type="SMART" id="SM00066">
    <property type="entry name" value="GAL4"/>
    <property type="match status" value="1"/>
</dbReference>
<evidence type="ECO:0000313" key="9">
    <source>
        <dbReference type="Proteomes" id="UP000509510"/>
    </source>
</evidence>
<dbReference type="KEGG" id="trg:TRUGW13939_06605"/>
<evidence type="ECO:0000313" key="8">
    <source>
        <dbReference type="EMBL" id="QKX59471.1"/>
    </source>
</evidence>
<dbReference type="Gene3D" id="4.10.240.10">
    <property type="entry name" value="Zn(2)-C6 fungal-type DNA-binding domain"/>
    <property type="match status" value="1"/>
</dbReference>
<sequence length="679" mass="76751">MSRSRIGPDPVSCLSCRSKKLRCNRIQPCSNCTSRGITCQFPHSPRRRGGIESPSTIQNNAKILKRIERLESLVLSSHTSQNAHLVGLPPAWSGTTETVTPNICEQPEKVFEDLENVGSIRDSPLRPLSNHLSFTILDAHDILNQQDRLNNTTERTIAFPTYQVAVALFESYETTIDDVCRIMHIPTVRSMMKAAYLRICQSESIPPGQAALLLAIFSLGAFFYQPLGNHGIVTSERDASQLSSFLCKGALDVLDYSHRNASGIIEDVQALILMCYVTYHLDGFSARYRLLLAQASSVARDLCLHRLDVNDQLAEDGETAAQKLVEREVKRRVFWHIAATDWLQSVVSGPQEGTYFIHPQHANVRLPKDCSDDEIHLGINNDPVGEPQPTGMTFFLERVRLAHICREVTDVLPLETSKLVQIPYEQIILLDKKFQDFFSGLPFFFRVDSESRQKRKLLEIVYTNIDIMRYCITTMAHSRRCRLHQKFLLRQSFNNRYAYSRKACLESARAIIQIHEDPLQREGLRSKTKAQIGMAVHFIHLGLVIMVMDLCINKDVPGEEGRKEEVKTTLETLEGARNISPILGRSLDSLYEVLKKYNVSLSANVSPDSKEVPETVSETEIGDFDPLYHVYMQSTLLGLHGLSPGTNFDEFSQNSTQFETDLSLITWDNLFSAVDSRPF</sequence>
<evidence type="ECO:0000256" key="1">
    <source>
        <dbReference type="ARBA" id="ARBA00004123"/>
    </source>
</evidence>
<dbReference type="RefSeq" id="XP_035345649.1">
    <property type="nucleotide sequence ID" value="XM_035489756.1"/>
</dbReference>
<name>A0A7H8R1B6_TALRU</name>
<dbReference type="PANTHER" id="PTHR31001:SF90">
    <property type="entry name" value="CENTROMERE DNA-BINDING PROTEIN COMPLEX CBF3 SUBUNIT B"/>
    <property type="match status" value="1"/>
</dbReference>
<evidence type="ECO:0000256" key="5">
    <source>
        <dbReference type="ARBA" id="ARBA00023163"/>
    </source>
</evidence>
<dbReference type="OrthoDB" id="3014581at2759"/>
<dbReference type="Proteomes" id="UP000509510">
    <property type="component" value="Chromosome III"/>
</dbReference>
<dbReference type="Pfam" id="PF04082">
    <property type="entry name" value="Fungal_trans"/>
    <property type="match status" value="1"/>
</dbReference>
<dbReference type="GO" id="GO:0008270">
    <property type="term" value="F:zinc ion binding"/>
    <property type="evidence" value="ECO:0007669"/>
    <property type="project" value="InterPro"/>
</dbReference>
<keyword evidence="4" id="KW-0238">DNA-binding</keyword>
<accession>A0A7H8R1B6</accession>
<dbReference type="EMBL" id="CP055900">
    <property type="protein sequence ID" value="QKX59471.1"/>
    <property type="molecule type" value="Genomic_DNA"/>
</dbReference>
<protein>
    <recommendedName>
        <fullName evidence="7">Zn(2)-C6 fungal-type domain-containing protein</fullName>
    </recommendedName>
</protein>
<dbReference type="GO" id="GO:0006351">
    <property type="term" value="P:DNA-templated transcription"/>
    <property type="evidence" value="ECO:0007669"/>
    <property type="project" value="InterPro"/>
</dbReference>
<keyword evidence="5" id="KW-0804">Transcription</keyword>
<dbReference type="GO" id="GO:0000981">
    <property type="term" value="F:DNA-binding transcription factor activity, RNA polymerase II-specific"/>
    <property type="evidence" value="ECO:0007669"/>
    <property type="project" value="InterPro"/>
</dbReference>
<dbReference type="AlphaFoldDB" id="A0A7H8R1B6"/>
<evidence type="ECO:0000259" key="7">
    <source>
        <dbReference type="PROSITE" id="PS50048"/>
    </source>
</evidence>
<keyword evidence="3" id="KW-0805">Transcription regulation</keyword>
<dbReference type="InterPro" id="IPR007219">
    <property type="entry name" value="XnlR_reg_dom"/>
</dbReference>
<dbReference type="GO" id="GO:0005634">
    <property type="term" value="C:nucleus"/>
    <property type="evidence" value="ECO:0007669"/>
    <property type="project" value="UniProtKB-SubCell"/>
</dbReference>
<evidence type="ECO:0000256" key="3">
    <source>
        <dbReference type="ARBA" id="ARBA00023015"/>
    </source>
</evidence>